<evidence type="ECO:0000256" key="1">
    <source>
        <dbReference type="ARBA" id="ARBA00004305"/>
    </source>
</evidence>
<dbReference type="InterPro" id="IPR039028">
    <property type="entry name" value="BCKD/PDK"/>
</dbReference>
<dbReference type="GO" id="GO:0010906">
    <property type="term" value="P:regulation of glucose metabolic process"/>
    <property type="evidence" value="ECO:0007669"/>
    <property type="project" value="TreeGrafter"/>
</dbReference>
<keyword evidence="5 10" id="KW-0547">Nucleotide-binding</keyword>
<dbReference type="GO" id="GO:0005759">
    <property type="term" value="C:mitochondrial matrix"/>
    <property type="evidence" value="ECO:0007669"/>
    <property type="project" value="UniProtKB-SubCell"/>
</dbReference>
<dbReference type="PRINTS" id="PR00344">
    <property type="entry name" value="BCTRLSENSOR"/>
</dbReference>
<evidence type="ECO:0000256" key="7">
    <source>
        <dbReference type="ARBA" id="ARBA00022840"/>
    </source>
</evidence>
<feature type="domain" description="Histidine kinase" evidence="11">
    <location>
        <begin position="194"/>
        <end position="324"/>
    </location>
</feature>
<dbReference type="SUPFAM" id="SSF55874">
    <property type="entry name" value="ATPase domain of HSP90 chaperone/DNA topoisomerase II/histidine kinase"/>
    <property type="match status" value="1"/>
</dbReference>
<keyword evidence="7 10" id="KW-0067">ATP-binding</keyword>
<evidence type="ECO:0000259" key="11">
    <source>
        <dbReference type="PROSITE" id="PS50109"/>
    </source>
</evidence>
<reference evidence="12" key="1">
    <citation type="journal article" date="2020" name="J. Eukaryot. Microbiol.">
        <title>De novo Sequencing, Assembly and Annotation of the Transcriptome for the Free-Living Testate Amoeba Arcella intermedia.</title>
        <authorList>
            <person name="Ribeiro G.M."/>
            <person name="Porfirio-Sousa A.L."/>
            <person name="Maurer-Alcala X.X."/>
            <person name="Katz L.A."/>
            <person name="Lahr D.J.G."/>
        </authorList>
    </citation>
    <scope>NUCLEOTIDE SEQUENCE</scope>
</reference>
<keyword evidence="4 10" id="KW-0808">Transferase</keyword>
<dbReference type="InterPro" id="IPR004358">
    <property type="entry name" value="Sig_transdc_His_kin-like_C"/>
</dbReference>
<dbReference type="InterPro" id="IPR036784">
    <property type="entry name" value="AK/P_DHK_N_sf"/>
</dbReference>
<keyword evidence="6 10" id="KW-0418">Kinase</keyword>
<keyword evidence="3" id="KW-0597">Phosphoprotein</keyword>
<proteinExistence type="inferred from homology"/>
<evidence type="ECO:0000256" key="10">
    <source>
        <dbReference type="RuleBase" id="RU366032"/>
    </source>
</evidence>
<protein>
    <recommendedName>
        <fullName evidence="10">Protein-serine/threonine kinase</fullName>
        <ecNumber evidence="10">2.7.11.-</ecNumber>
    </recommendedName>
</protein>
<organism evidence="12">
    <name type="scientific">Arcella intermedia</name>
    <dbReference type="NCBI Taxonomy" id="1963864"/>
    <lineage>
        <taxon>Eukaryota</taxon>
        <taxon>Amoebozoa</taxon>
        <taxon>Tubulinea</taxon>
        <taxon>Elardia</taxon>
        <taxon>Arcellinida</taxon>
        <taxon>Sphaerothecina</taxon>
        <taxon>Arcellidae</taxon>
        <taxon>Arcella</taxon>
    </lineage>
</organism>
<evidence type="ECO:0000256" key="4">
    <source>
        <dbReference type="ARBA" id="ARBA00022679"/>
    </source>
</evidence>
<evidence type="ECO:0000256" key="6">
    <source>
        <dbReference type="ARBA" id="ARBA00022777"/>
    </source>
</evidence>
<name>A0A6B2L8K4_9EUKA</name>
<dbReference type="EC" id="2.7.11.-" evidence="10"/>
<dbReference type="SUPFAM" id="SSF69012">
    <property type="entry name" value="alpha-ketoacid dehydrogenase kinase, N-terminal domain"/>
    <property type="match status" value="1"/>
</dbReference>
<evidence type="ECO:0000256" key="5">
    <source>
        <dbReference type="ARBA" id="ARBA00022741"/>
    </source>
</evidence>
<dbReference type="GO" id="GO:0005524">
    <property type="term" value="F:ATP binding"/>
    <property type="evidence" value="ECO:0007669"/>
    <property type="project" value="UniProtKB-UniRule"/>
</dbReference>
<dbReference type="Gene3D" id="3.30.565.10">
    <property type="entry name" value="Histidine kinase-like ATPase, C-terminal domain"/>
    <property type="match status" value="1"/>
</dbReference>
<dbReference type="SMART" id="SM00387">
    <property type="entry name" value="HATPase_c"/>
    <property type="match status" value="1"/>
</dbReference>
<keyword evidence="8" id="KW-0809">Transit peptide</keyword>
<dbReference type="Pfam" id="PF10436">
    <property type="entry name" value="BCDHK_Adom3"/>
    <property type="match status" value="1"/>
</dbReference>
<dbReference type="PANTHER" id="PTHR11947:SF20">
    <property type="entry name" value="[3-METHYL-2-OXOBUTANOATE DEHYDROGENASE [LIPOAMIDE]] KINASE, MITOCHONDRIAL"/>
    <property type="match status" value="1"/>
</dbReference>
<dbReference type="Pfam" id="PF02518">
    <property type="entry name" value="HATPase_c"/>
    <property type="match status" value="1"/>
</dbReference>
<evidence type="ECO:0000256" key="2">
    <source>
        <dbReference type="ARBA" id="ARBA00006155"/>
    </source>
</evidence>
<accession>A0A6B2L8K4</accession>
<dbReference type="GO" id="GO:0004740">
    <property type="term" value="F:pyruvate dehydrogenase (acetyl-transferring) kinase activity"/>
    <property type="evidence" value="ECO:0007669"/>
    <property type="project" value="TreeGrafter"/>
</dbReference>
<sequence length="332" mass="37253">MMSKKKAIVSARYVQAELGIRLAREVQSFHELPYCLVCSPHVKQVFDLYLMAFKTLTNLPEIDSAELEEQFSSSLANLVDSFSGVVYILAEGISEAVESGKIPPEFLNVQKFMDRFVINRIARRVLAEQHLVLRKNLYSVDFTGVLVEKCGVMKCIQEAMDVLTEECKSYYGFIPTISVDGDLKATIPYIEQHLVYILLELLSNSVSAVYEKHKDKLPNVPKIDIFIATGTRTVTIRISDRGGGIPLHIKERAFQYGFSTRRKPDLIIDPVGMKGSRAHGMEPIGRGFGLPLARLYAKHFGGDLRIESLDGYGTDLILTLDRTGDVLENFEL</sequence>
<dbReference type="AlphaFoldDB" id="A0A6B2L8K4"/>
<dbReference type="InterPro" id="IPR018955">
    <property type="entry name" value="BCDHK/PDK_N"/>
</dbReference>
<dbReference type="PANTHER" id="PTHR11947">
    <property type="entry name" value="PYRUVATE DEHYDROGENASE KINASE"/>
    <property type="match status" value="1"/>
</dbReference>
<dbReference type="InterPro" id="IPR036890">
    <property type="entry name" value="HATPase_C_sf"/>
</dbReference>
<dbReference type="InterPro" id="IPR005467">
    <property type="entry name" value="His_kinase_dom"/>
</dbReference>
<dbReference type="PROSITE" id="PS50109">
    <property type="entry name" value="HIS_KIN"/>
    <property type="match status" value="1"/>
</dbReference>
<evidence type="ECO:0000313" key="12">
    <source>
        <dbReference type="EMBL" id="NDV33167.1"/>
    </source>
</evidence>
<comment type="similarity">
    <text evidence="2 10">Belongs to the PDK/BCKDK protein kinase family.</text>
</comment>
<keyword evidence="9 10" id="KW-0496">Mitochondrion</keyword>
<comment type="subcellular location">
    <subcellularLocation>
        <location evidence="1 10">Mitochondrion matrix</location>
    </subcellularLocation>
</comment>
<evidence type="ECO:0000256" key="9">
    <source>
        <dbReference type="ARBA" id="ARBA00023128"/>
    </source>
</evidence>
<dbReference type="EMBL" id="GIBP01004198">
    <property type="protein sequence ID" value="NDV33167.1"/>
    <property type="molecule type" value="Transcribed_RNA"/>
</dbReference>
<evidence type="ECO:0000256" key="3">
    <source>
        <dbReference type="ARBA" id="ARBA00022553"/>
    </source>
</evidence>
<dbReference type="Gene3D" id="1.20.140.20">
    <property type="entry name" value="Alpha-ketoacid/pyruvate dehydrogenase kinase, N-terminal domain"/>
    <property type="match status" value="1"/>
</dbReference>
<evidence type="ECO:0000256" key="8">
    <source>
        <dbReference type="ARBA" id="ARBA00022946"/>
    </source>
</evidence>
<dbReference type="InterPro" id="IPR003594">
    <property type="entry name" value="HATPase_dom"/>
</dbReference>